<reference key="2">
    <citation type="submission" date="2011-10" db="EMBL/GenBank/DDBJ databases">
        <title>The genome and transcriptome sequence of Clonorchis sinensis provide insights into the carcinogenic liver fluke.</title>
        <authorList>
            <person name="Wang X."/>
            <person name="Huang Y."/>
            <person name="Chen W."/>
            <person name="Liu H."/>
            <person name="Guo L."/>
            <person name="Chen Y."/>
            <person name="Luo F."/>
            <person name="Zhou W."/>
            <person name="Sun J."/>
            <person name="Mao Q."/>
            <person name="Liang P."/>
            <person name="Zhou C."/>
            <person name="Tian Y."/>
            <person name="Men J."/>
            <person name="Lv X."/>
            <person name="Huang L."/>
            <person name="Zhou J."/>
            <person name="Hu Y."/>
            <person name="Li R."/>
            <person name="Zhang F."/>
            <person name="Lei H."/>
            <person name="Li X."/>
            <person name="Hu X."/>
            <person name="Liang C."/>
            <person name="Xu J."/>
            <person name="Wu Z."/>
            <person name="Yu X."/>
        </authorList>
    </citation>
    <scope>NUCLEOTIDE SEQUENCE</scope>
    <source>
        <strain>Henan</strain>
    </source>
</reference>
<dbReference type="AlphaFoldDB" id="G7Y5F5"/>
<organism evidence="1 2">
    <name type="scientific">Clonorchis sinensis</name>
    <name type="common">Chinese liver fluke</name>
    <dbReference type="NCBI Taxonomy" id="79923"/>
    <lineage>
        <taxon>Eukaryota</taxon>
        <taxon>Metazoa</taxon>
        <taxon>Spiralia</taxon>
        <taxon>Lophotrochozoa</taxon>
        <taxon>Platyhelminthes</taxon>
        <taxon>Trematoda</taxon>
        <taxon>Digenea</taxon>
        <taxon>Opisthorchiida</taxon>
        <taxon>Opisthorchiata</taxon>
        <taxon>Opisthorchiidae</taxon>
        <taxon>Clonorchis</taxon>
    </lineage>
</organism>
<evidence type="ECO:0000313" key="2">
    <source>
        <dbReference type="Proteomes" id="UP000008909"/>
    </source>
</evidence>
<proteinExistence type="predicted"/>
<gene>
    <name evidence="1" type="ORF">CLF_101295</name>
</gene>
<dbReference type="EMBL" id="DF142874">
    <property type="protein sequence ID" value="GAA48191.1"/>
    <property type="molecule type" value="Genomic_DNA"/>
</dbReference>
<dbReference type="Proteomes" id="UP000008909">
    <property type="component" value="Unassembled WGS sequence"/>
</dbReference>
<evidence type="ECO:0000313" key="1">
    <source>
        <dbReference type="EMBL" id="GAA48191.1"/>
    </source>
</evidence>
<name>G7Y5F5_CLOSI</name>
<evidence type="ECO:0008006" key="3">
    <source>
        <dbReference type="Google" id="ProtNLM"/>
    </source>
</evidence>
<accession>G7Y5F5</accession>
<keyword evidence="2" id="KW-1185">Reference proteome</keyword>
<protein>
    <recommendedName>
        <fullName evidence="3">MULE transposase domain-containing protein</fullName>
    </recommendedName>
</protein>
<reference evidence="1" key="1">
    <citation type="journal article" date="2011" name="Genome Biol.">
        <title>The draft genome of the carcinogenic human liver fluke Clonorchis sinensis.</title>
        <authorList>
            <person name="Wang X."/>
            <person name="Chen W."/>
            <person name="Huang Y."/>
            <person name="Sun J."/>
            <person name="Men J."/>
            <person name="Liu H."/>
            <person name="Luo F."/>
            <person name="Guo L."/>
            <person name="Lv X."/>
            <person name="Deng C."/>
            <person name="Zhou C."/>
            <person name="Fan Y."/>
            <person name="Li X."/>
            <person name="Huang L."/>
            <person name="Hu Y."/>
            <person name="Liang C."/>
            <person name="Hu X."/>
            <person name="Xu J."/>
            <person name="Yu X."/>
        </authorList>
    </citation>
    <scope>NUCLEOTIDE SEQUENCE [LARGE SCALE GENOMIC DNA]</scope>
    <source>
        <strain evidence="1">Henan</strain>
    </source>
</reference>
<sequence>MGNGSLVTYALAMREPFVPMRKMFDLFSETTGEQYPVKTFVMDKLATQMRAASAVFGCDVMLCYFHIRNAIRKHECIIKHLRILVTDTLCKQPAYIPQYSRLGQRHVWPSDYNLSQNGEYLTRVPKPPPTALDGLRKQPDRVVNKLQRLEPRRATAIIKQLIVQEKILPYQGPKAVIGGLPSVIEDAVPHPTRWYRDKDVCFRVIFDRPNTISDHWCATDRVSYHIDCCAGEPCPLCSDALQAFPKSESYVVDLDQITESQCRVSRESVCVRTFGSKKELFDSRE</sequence>